<accession>A0A3M8DI72</accession>
<keyword evidence="2 4" id="KW-0862">Zinc</keyword>
<evidence type="ECO:0000256" key="1">
    <source>
        <dbReference type="ARBA" id="ARBA00022723"/>
    </source>
</evidence>
<evidence type="ECO:0000256" key="4">
    <source>
        <dbReference type="RuleBase" id="RU361277"/>
    </source>
</evidence>
<evidence type="ECO:0000313" key="8">
    <source>
        <dbReference type="Proteomes" id="UP000271031"/>
    </source>
</evidence>
<keyword evidence="8" id="KW-1185">Reference proteome</keyword>
<dbReference type="Gene3D" id="3.40.50.720">
    <property type="entry name" value="NAD(P)-binding Rossmann-like Domain"/>
    <property type="match status" value="1"/>
</dbReference>
<keyword evidence="3" id="KW-0560">Oxidoreductase</keyword>
<dbReference type="InterPro" id="IPR013154">
    <property type="entry name" value="ADH-like_N"/>
</dbReference>
<dbReference type="InterPro" id="IPR013149">
    <property type="entry name" value="ADH-like_C"/>
</dbReference>
<dbReference type="InterPro" id="IPR036291">
    <property type="entry name" value="NAD(P)-bd_dom_sf"/>
</dbReference>
<dbReference type="Proteomes" id="UP000271031">
    <property type="component" value="Unassembled WGS sequence"/>
</dbReference>
<dbReference type="GO" id="GO:0016491">
    <property type="term" value="F:oxidoreductase activity"/>
    <property type="evidence" value="ECO:0007669"/>
    <property type="project" value="UniProtKB-KW"/>
</dbReference>
<comment type="caution">
    <text evidence="7">The sequence shown here is derived from an EMBL/GenBank/DDBJ whole genome shotgun (WGS) entry which is preliminary data.</text>
</comment>
<dbReference type="OrthoDB" id="9777057at2"/>
<evidence type="ECO:0000256" key="2">
    <source>
        <dbReference type="ARBA" id="ARBA00022833"/>
    </source>
</evidence>
<dbReference type="InterPro" id="IPR050129">
    <property type="entry name" value="Zn_alcohol_dh"/>
</dbReference>
<evidence type="ECO:0000313" key="7">
    <source>
        <dbReference type="EMBL" id="RNB87708.1"/>
    </source>
</evidence>
<sequence length="347" mass="37514">MKALVLTEKNVLEQKQVPIPEIGPAEVLIKVAYAGICATDKEIITGKLPSPLPLIPGHEISGVVVQKGDLVKGLEVGDRVVVDPAVPCGECRFCRANKPEFCQIYRELGINVDGGWAEYVKALSRCTHKIPDVMGMKSAAIFEPMTCPFGAVDAASVNPGEQVLIIGDGAAALYFTQIVRMMGAASNTVVYKREDRVGLLKSLGAEVLIGGDEVSKLDKSHPVQSQGGFDLVIDAVGLSETVQSAVQYARIGGRIVLYGFKDECTDNFPHREIILKNLTIFGRTNSPSVWPRAIECVKSGLITLDPFVEKVLNPEDVPSFLDDFDRFAGIKAVVKWSDSSNDKGDIE</sequence>
<dbReference type="PANTHER" id="PTHR43401:SF2">
    <property type="entry name" value="L-THREONINE 3-DEHYDROGENASE"/>
    <property type="match status" value="1"/>
</dbReference>
<evidence type="ECO:0000259" key="5">
    <source>
        <dbReference type="Pfam" id="PF00107"/>
    </source>
</evidence>
<gene>
    <name evidence="7" type="ORF">EDM56_14135</name>
</gene>
<dbReference type="RefSeq" id="WP_122918550.1">
    <property type="nucleotide sequence ID" value="NZ_RHHQ01000011.1"/>
</dbReference>
<dbReference type="Pfam" id="PF08240">
    <property type="entry name" value="ADH_N"/>
    <property type="match status" value="1"/>
</dbReference>
<comment type="similarity">
    <text evidence="4">Belongs to the zinc-containing alcohol dehydrogenase family.</text>
</comment>
<keyword evidence="1 4" id="KW-0479">Metal-binding</keyword>
<dbReference type="InterPro" id="IPR002328">
    <property type="entry name" value="ADH_Zn_CS"/>
</dbReference>
<dbReference type="GO" id="GO:0008270">
    <property type="term" value="F:zinc ion binding"/>
    <property type="evidence" value="ECO:0007669"/>
    <property type="project" value="InterPro"/>
</dbReference>
<dbReference type="PROSITE" id="PS00059">
    <property type="entry name" value="ADH_ZINC"/>
    <property type="match status" value="1"/>
</dbReference>
<evidence type="ECO:0000256" key="3">
    <source>
        <dbReference type="ARBA" id="ARBA00023002"/>
    </source>
</evidence>
<evidence type="ECO:0000259" key="6">
    <source>
        <dbReference type="Pfam" id="PF08240"/>
    </source>
</evidence>
<organism evidence="7 8">
    <name type="scientific">Brevibacillus fluminis</name>
    <dbReference type="NCBI Taxonomy" id="511487"/>
    <lineage>
        <taxon>Bacteria</taxon>
        <taxon>Bacillati</taxon>
        <taxon>Bacillota</taxon>
        <taxon>Bacilli</taxon>
        <taxon>Bacillales</taxon>
        <taxon>Paenibacillaceae</taxon>
        <taxon>Brevibacillus</taxon>
    </lineage>
</organism>
<dbReference type="EMBL" id="RHHQ01000011">
    <property type="protein sequence ID" value="RNB87708.1"/>
    <property type="molecule type" value="Genomic_DNA"/>
</dbReference>
<comment type="cofactor">
    <cofactor evidence="4">
        <name>Zn(2+)</name>
        <dbReference type="ChEBI" id="CHEBI:29105"/>
    </cofactor>
</comment>
<reference evidence="7 8" key="1">
    <citation type="submission" date="2018-10" db="EMBL/GenBank/DDBJ databases">
        <title>Phylogenomics of Brevibacillus.</title>
        <authorList>
            <person name="Dunlap C."/>
        </authorList>
    </citation>
    <scope>NUCLEOTIDE SEQUENCE [LARGE SCALE GENOMIC DNA]</scope>
    <source>
        <strain evidence="7 8">JCM 15716</strain>
    </source>
</reference>
<dbReference type="SUPFAM" id="SSF50129">
    <property type="entry name" value="GroES-like"/>
    <property type="match status" value="1"/>
</dbReference>
<dbReference type="PANTHER" id="PTHR43401">
    <property type="entry name" value="L-THREONINE 3-DEHYDROGENASE"/>
    <property type="match status" value="1"/>
</dbReference>
<dbReference type="AlphaFoldDB" id="A0A3M8DI72"/>
<name>A0A3M8DI72_9BACL</name>
<protein>
    <submittedName>
        <fullName evidence="7">Zinc-binding dehydrogenase</fullName>
    </submittedName>
</protein>
<proteinExistence type="inferred from homology"/>
<feature type="domain" description="Alcohol dehydrogenase-like C-terminal" evidence="5">
    <location>
        <begin position="175"/>
        <end position="298"/>
    </location>
</feature>
<feature type="domain" description="Alcohol dehydrogenase-like N-terminal" evidence="6">
    <location>
        <begin position="23"/>
        <end position="132"/>
    </location>
</feature>
<dbReference type="Gene3D" id="3.90.180.10">
    <property type="entry name" value="Medium-chain alcohol dehydrogenases, catalytic domain"/>
    <property type="match status" value="1"/>
</dbReference>
<dbReference type="SUPFAM" id="SSF51735">
    <property type="entry name" value="NAD(P)-binding Rossmann-fold domains"/>
    <property type="match status" value="1"/>
</dbReference>
<dbReference type="InterPro" id="IPR011032">
    <property type="entry name" value="GroES-like_sf"/>
</dbReference>
<dbReference type="Pfam" id="PF00107">
    <property type="entry name" value="ADH_zinc_N"/>
    <property type="match status" value="1"/>
</dbReference>